<keyword evidence="6" id="KW-1185">Reference proteome</keyword>
<dbReference type="EMBL" id="GL832990">
    <property type="protein sequence ID" value="EGD80043.1"/>
    <property type="molecule type" value="Genomic_DNA"/>
</dbReference>
<evidence type="ECO:0000313" key="6">
    <source>
        <dbReference type="Proteomes" id="UP000007799"/>
    </source>
</evidence>
<name>F2UQY8_SALR5</name>
<dbReference type="eggNOG" id="KOG3658">
    <property type="taxonomic scope" value="Eukaryota"/>
</dbReference>
<dbReference type="InterPro" id="IPR002870">
    <property type="entry name" value="Peptidase_M12B_N"/>
</dbReference>
<accession>F2UQY8</accession>
<feature type="compositionally biased region" description="Low complexity" evidence="2">
    <location>
        <begin position="744"/>
        <end position="756"/>
    </location>
</feature>
<evidence type="ECO:0000256" key="1">
    <source>
        <dbReference type="ARBA" id="ARBA00023157"/>
    </source>
</evidence>
<dbReference type="PANTHER" id="PTHR45702">
    <property type="entry name" value="ADAM10/ADAM17 METALLOPEPTIDASE FAMILY MEMBER"/>
    <property type="match status" value="1"/>
</dbReference>
<dbReference type="RefSeq" id="XP_004988368.1">
    <property type="nucleotide sequence ID" value="XM_004988311.1"/>
</dbReference>
<evidence type="ECO:0000256" key="2">
    <source>
        <dbReference type="SAM" id="MobiDB-lite"/>
    </source>
</evidence>
<dbReference type="PANTHER" id="PTHR45702:SF2">
    <property type="entry name" value="KUZBANIAN, ISOFORM A"/>
    <property type="match status" value="1"/>
</dbReference>
<dbReference type="GO" id="GO:0005886">
    <property type="term" value="C:plasma membrane"/>
    <property type="evidence" value="ECO:0007669"/>
    <property type="project" value="TreeGrafter"/>
</dbReference>
<evidence type="ECO:0000256" key="3">
    <source>
        <dbReference type="SAM" id="Phobius"/>
    </source>
</evidence>
<protein>
    <recommendedName>
        <fullName evidence="4">Disintegrin domain-containing protein</fullName>
    </recommendedName>
</protein>
<keyword evidence="3" id="KW-0472">Membrane</keyword>
<dbReference type="GeneID" id="16068897"/>
<dbReference type="AlphaFoldDB" id="F2UQY8"/>
<proteinExistence type="predicted"/>
<gene>
    <name evidence="5" type="ORF">PTSG_10317</name>
</gene>
<dbReference type="SMART" id="SM00050">
    <property type="entry name" value="DISIN"/>
    <property type="match status" value="1"/>
</dbReference>
<keyword evidence="1" id="KW-1015">Disulfide bond</keyword>
<evidence type="ECO:0000313" key="5">
    <source>
        <dbReference type="EMBL" id="EGD80043.1"/>
    </source>
</evidence>
<feature type="transmembrane region" description="Helical" evidence="3">
    <location>
        <begin position="550"/>
        <end position="570"/>
    </location>
</feature>
<dbReference type="GO" id="GO:0004222">
    <property type="term" value="F:metalloendopeptidase activity"/>
    <property type="evidence" value="ECO:0007669"/>
    <property type="project" value="TreeGrafter"/>
</dbReference>
<feature type="region of interest" description="Disordered" evidence="2">
    <location>
        <begin position="719"/>
        <end position="763"/>
    </location>
</feature>
<feature type="domain" description="Disintegrin" evidence="4">
    <location>
        <begin position="275"/>
        <end position="358"/>
    </location>
</feature>
<dbReference type="KEGG" id="sre:PTSG_10317"/>
<dbReference type="PROSITE" id="PS50214">
    <property type="entry name" value="DISINTEGRIN_2"/>
    <property type="match status" value="1"/>
</dbReference>
<sequence>MQAVGGVGGVGGVTAAVAAAVLVLGLVGLVTAAGKPLSPTISDYDEVHLDVNDMQHRHRRARQHTQQGPMQVEFSAFGKDYVLDMRMSHDMFGDGFTIERHTDEGVKLARMDMHIFFRGEVAGEEGSDVRATVTDGVFKGTIRTGGDILYLEPAHRFSRDIATSHVAYWASSVNLTSPHDHDHSKVCGVDSHSHDSEIEAILDRMRRADHKYMKQYQRRQRRGFQGDPTKTTCQMALVSDHRFFATTGESDAGTTAQRINTGSGAGGFCFTETQASFCGNGALEINEECDCGAACAEDPCCNENCELINGAQCSENSGPCCSNCQLVGIDMGVTPNPGDITSDIVCAEEQDCYTQRYCIKDPTLLGQCPEVHYPYHNDTDPPNCRGDASVSQCEVILDANNDYTFHKPLGTTCNEGSNICVLEGCAGSLCSQYQSTDVAGQMPSPGFNTSAYTPIQCALTGAKACHVACEFQQGVCNSTIDYATTPHGMNITKNGVPNSEVEPALRASGRSCNNFQGVCTPDGTCFESSAATPLDIFLSGSTLDWIISHWYITWAVLVGITLGAFIMRAYSRKQGGRIVIKEKDTDERKSLWQTLARRSKRGGHVKRDRQKNKVVVELQRQTDTAPNEALYRLKTLFPAAPDHVMQTVIKCSPHEEAAVFRLLHLGYAMRKLDDYKFLAFAGKKFRQDMRRHRLQQIQAQESTPHQQVQKPRRVVGFAPNNNQQGRALQARQGQRVVGVNTPKQQQQRQPQQQQQQRRARGKR</sequence>
<dbReference type="InParanoid" id="F2UQY8"/>
<dbReference type="OrthoDB" id="5951731at2759"/>
<keyword evidence="3" id="KW-1133">Transmembrane helix</keyword>
<evidence type="ECO:0000259" key="4">
    <source>
        <dbReference type="PROSITE" id="PS50214"/>
    </source>
</evidence>
<keyword evidence="3" id="KW-0812">Transmembrane</keyword>
<dbReference type="Gene3D" id="4.10.70.10">
    <property type="entry name" value="Disintegrin domain"/>
    <property type="match status" value="1"/>
</dbReference>
<dbReference type="InterPro" id="IPR001762">
    <property type="entry name" value="Disintegrin_dom"/>
</dbReference>
<feature type="compositionally biased region" description="Low complexity" evidence="2">
    <location>
        <begin position="720"/>
        <end position="735"/>
    </location>
</feature>
<dbReference type="InterPro" id="IPR051489">
    <property type="entry name" value="ADAM_Metalloproteinase"/>
</dbReference>
<dbReference type="GO" id="GO:0007219">
    <property type="term" value="P:Notch signaling pathway"/>
    <property type="evidence" value="ECO:0007669"/>
    <property type="project" value="TreeGrafter"/>
</dbReference>
<dbReference type="InterPro" id="IPR036436">
    <property type="entry name" value="Disintegrin_dom_sf"/>
</dbReference>
<reference evidence="5" key="1">
    <citation type="submission" date="2009-08" db="EMBL/GenBank/DDBJ databases">
        <title>Annotation of Salpingoeca rosetta.</title>
        <authorList>
            <consortium name="The Broad Institute Genome Sequencing Platform"/>
            <person name="Russ C."/>
            <person name="Cuomo C."/>
            <person name="Burger G."/>
            <person name="Gray M.W."/>
            <person name="Holland P.W.H."/>
            <person name="King N."/>
            <person name="Lang F.B.F."/>
            <person name="Roger A.J."/>
            <person name="Ruiz-Trillo I."/>
            <person name="Young S.K."/>
            <person name="Zeng Q."/>
            <person name="Gargeya S."/>
            <person name="Alvarado L."/>
            <person name="Berlin A."/>
            <person name="Chapman S.B."/>
            <person name="Chen Z."/>
            <person name="Freedman E."/>
            <person name="Gellesch M."/>
            <person name="Goldberg J."/>
            <person name="Griggs A."/>
            <person name="Gujja S."/>
            <person name="Heilman E."/>
            <person name="Heiman D."/>
            <person name="Howarth C."/>
            <person name="Mehta T."/>
            <person name="Neiman D."/>
            <person name="Pearson M."/>
            <person name="Roberts A."/>
            <person name="Saif S."/>
            <person name="Shea T."/>
            <person name="Shenoy N."/>
            <person name="Sisk P."/>
            <person name="Stolte C."/>
            <person name="Sykes S."/>
            <person name="White J."/>
            <person name="Yandava C."/>
            <person name="Haas B."/>
            <person name="Nusbaum C."/>
            <person name="Birren B."/>
        </authorList>
    </citation>
    <scope>NUCLEOTIDE SEQUENCE [LARGE SCALE GENOMIC DNA]</scope>
    <source>
        <strain evidence="5">ATCC 50818</strain>
    </source>
</reference>
<dbReference type="GO" id="GO:0006509">
    <property type="term" value="P:membrane protein ectodomain proteolysis"/>
    <property type="evidence" value="ECO:0007669"/>
    <property type="project" value="TreeGrafter"/>
</dbReference>
<dbReference type="Proteomes" id="UP000007799">
    <property type="component" value="Unassembled WGS sequence"/>
</dbReference>
<dbReference type="Pfam" id="PF01562">
    <property type="entry name" value="Pep_M12B_propep"/>
    <property type="match status" value="1"/>
</dbReference>
<organism evidence="6">
    <name type="scientific">Salpingoeca rosetta (strain ATCC 50818 / BSB-021)</name>
    <dbReference type="NCBI Taxonomy" id="946362"/>
    <lineage>
        <taxon>Eukaryota</taxon>
        <taxon>Choanoflagellata</taxon>
        <taxon>Craspedida</taxon>
        <taxon>Salpingoecidae</taxon>
        <taxon>Salpingoeca</taxon>
    </lineage>
</organism>